<accession>A0A831A429</accession>
<gene>
    <name evidence="1" type="ORF">BN437_3016</name>
</gene>
<dbReference type="EMBL" id="CAPB01000035">
    <property type="protein sequence ID" value="CCO94926.1"/>
    <property type="molecule type" value="Genomic_DNA"/>
</dbReference>
<reference evidence="1 2" key="1">
    <citation type="submission" date="2012-11" db="EMBL/GenBank/DDBJ databases">
        <authorList>
            <person name="Linke B."/>
        </authorList>
    </citation>
    <scope>NUCLEOTIDE SEQUENCE [LARGE SCALE GENOMIC DNA]</scope>
    <source>
        <strain evidence="2">CFBP 1232</strain>
    </source>
</reference>
<evidence type="ECO:0000313" key="1">
    <source>
        <dbReference type="EMBL" id="CCO94926.1"/>
    </source>
</evidence>
<reference evidence="1 2" key="2">
    <citation type="submission" date="2013-04" db="EMBL/GenBank/DDBJ databases">
        <title>Comparative genomics of 12 strains of Erwinia amylovora identifies a pan-genome with a large conserved core and provides insights into host specificity.</title>
        <authorList>
            <person name="Mann R.A."/>
            <person name="Smits T.H.M."/>
            <person name="Buehlmann A."/>
            <person name="Blom J."/>
            <person name="Goesmann A."/>
            <person name="Frey J.E."/>
            <person name="Plummer K.M."/>
            <person name="Beer S.V."/>
            <person name="Luck J."/>
            <person name="Duffy B."/>
            <person name="Rodoni B."/>
        </authorList>
    </citation>
    <scope>NUCLEOTIDE SEQUENCE [LARGE SCALE GENOMIC DNA]</scope>
    <source>
        <strain evidence="2">CFBP 1232</strain>
    </source>
</reference>
<protein>
    <submittedName>
        <fullName evidence="1">Uncharacterized protein</fullName>
    </submittedName>
</protein>
<dbReference type="AlphaFoldDB" id="A0A831A429"/>
<sequence>MPDIMAIIAADGRAGGIHYLNGVLASYPKAMA</sequence>
<dbReference type="Proteomes" id="UP000013111">
    <property type="component" value="Unassembled WGS sequence"/>
</dbReference>
<comment type="caution">
    <text evidence="1">The sequence shown here is derived from an EMBL/GenBank/DDBJ whole genome shotgun (WGS) entry which is preliminary data.</text>
</comment>
<evidence type="ECO:0000313" key="2">
    <source>
        <dbReference type="Proteomes" id="UP000013111"/>
    </source>
</evidence>
<name>A0A831A429_ERWAM</name>
<proteinExistence type="predicted"/>
<organism evidence="1 2">
    <name type="scientific">Erwinia amylovora NBRC 12687 = CFBP 1232</name>
    <dbReference type="NCBI Taxonomy" id="1219359"/>
    <lineage>
        <taxon>Bacteria</taxon>
        <taxon>Pseudomonadati</taxon>
        <taxon>Pseudomonadota</taxon>
        <taxon>Gammaproteobacteria</taxon>
        <taxon>Enterobacterales</taxon>
        <taxon>Erwiniaceae</taxon>
        <taxon>Erwinia</taxon>
    </lineage>
</organism>